<proteinExistence type="predicted"/>
<evidence type="ECO:0000313" key="2">
    <source>
        <dbReference type="Proteomes" id="UP000011910"/>
    </source>
</evidence>
<organism evidence="1 2">
    <name type="scientific">Cesiribacter andamanensis AMV16</name>
    <dbReference type="NCBI Taxonomy" id="1279009"/>
    <lineage>
        <taxon>Bacteria</taxon>
        <taxon>Pseudomonadati</taxon>
        <taxon>Bacteroidota</taxon>
        <taxon>Cytophagia</taxon>
        <taxon>Cytophagales</taxon>
        <taxon>Cesiribacteraceae</taxon>
        <taxon>Cesiribacter</taxon>
    </lineage>
</organism>
<gene>
    <name evidence="1" type="ORF">ADICEAN_04055</name>
</gene>
<reference evidence="1 2" key="1">
    <citation type="journal article" date="2013" name="Genome Announc.">
        <title>Draft Genome Sequence of Cesiribacter andamanensis Strain AMV16T, Isolated from a Soil Sample from a Mud Volcano in the Andaman Islands, India.</title>
        <authorList>
            <person name="Shivaji S."/>
            <person name="Ara S."/>
            <person name="Begum Z."/>
            <person name="Srinivas T.N."/>
            <person name="Singh A."/>
            <person name="Kumar Pinnaka A."/>
        </authorList>
    </citation>
    <scope>NUCLEOTIDE SEQUENCE [LARGE SCALE GENOMIC DNA]</scope>
    <source>
        <strain evidence="1 2">AMV16</strain>
    </source>
</reference>
<dbReference type="Proteomes" id="UP000011910">
    <property type="component" value="Unassembled WGS sequence"/>
</dbReference>
<evidence type="ECO:0000313" key="1">
    <source>
        <dbReference type="EMBL" id="EMR00823.1"/>
    </source>
</evidence>
<name>M7MWN9_9BACT</name>
<dbReference type="AlphaFoldDB" id="M7MWN9"/>
<dbReference type="EMBL" id="AODQ01000182">
    <property type="protein sequence ID" value="EMR00823.1"/>
    <property type="molecule type" value="Genomic_DNA"/>
</dbReference>
<sequence length="54" mass="5929">MFFTDHKRFSGEAGNVTMQFGLCNAGIEKEDAEITPLILRKSAENPKALPLPPP</sequence>
<accession>M7MWN9</accession>
<comment type="caution">
    <text evidence="1">The sequence shown here is derived from an EMBL/GenBank/DDBJ whole genome shotgun (WGS) entry which is preliminary data.</text>
</comment>
<protein>
    <submittedName>
        <fullName evidence="1">Uncharacterized protein</fullName>
    </submittedName>
</protein>
<keyword evidence="2" id="KW-1185">Reference proteome</keyword>